<evidence type="ECO:0000256" key="2">
    <source>
        <dbReference type="SAM" id="SignalP"/>
    </source>
</evidence>
<feature type="signal peptide" evidence="2">
    <location>
        <begin position="1"/>
        <end position="20"/>
    </location>
</feature>
<evidence type="ECO:0000313" key="3">
    <source>
        <dbReference type="EMBL" id="MDG5755351.1"/>
    </source>
</evidence>
<comment type="caution">
    <text evidence="3">The sequence shown here is derived from an EMBL/GenBank/DDBJ whole genome shotgun (WGS) entry which is preliminary data.</text>
</comment>
<dbReference type="PROSITE" id="PS51257">
    <property type="entry name" value="PROKAR_LIPOPROTEIN"/>
    <property type="match status" value="1"/>
</dbReference>
<organism evidence="3 4">
    <name type="scientific">Ectobacillus antri</name>
    <dbReference type="NCBI Taxonomy" id="2486280"/>
    <lineage>
        <taxon>Bacteria</taxon>
        <taxon>Bacillati</taxon>
        <taxon>Bacillota</taxon>
        <taxon>Bacilli</taxon>
        <taxon>Bacillales</taxon>
        <taxon>Bacillaceae</taxon>
        <taxon>Ectobacillus</taxon>
    </lineage>
</organism>
<reference evidence="3 4" key="1">
    <citation type="submission" date="2023-04" db="EMBL/GenBank/DDBJ databases">
        <title>Ectobacillus antri isolated from activated sludge.</title>
        <authorList>
            <person name="Yan P."/>
            <person name="Liu X."/>
        </authorList>
    </citation>
    <scope>NUCLEOTIDE SEQUENCE [LARGE SCALE GENOMIC DNA]</scope>
    <source>
        <strain evidence="3 4">C18H</strain>
    </source>
</reference>
<dbReference type="Proteomes" id="UP001218246">
    <property type="component" value="Unassembled WGS sequence"/>
</dbReference>
<feature type="region of interest" description="Disordered" evidence="1">
    <location>
        <begin position="68"/>
        <end position="93"/>
    </location>
</feature>
<evidence type="ECO:0000313" key="4">
    <source>
        <dbReference type="Proteomes" id="UP001218246"/>
    </source>
</evidence>
<dbReference type="RefSeq" id="WP_124565856.1">
    <property type="nucleotide sequence ID" value="NZ_JARRRY010000023.1"/>
</dbReference>
<feature type="chain" id="PRO_5046665107" description="Aminotransferase yhxA" evidence="2">
    <location>
        <begin position="21"/>
        <end position="93"/>
    </location>
</feature>
<dbReference type="EMBL" id="JARULN010000025">
    <property type="protein sequence ID" value="MDG5755351.1"/>
    <property type="molecule type" value="Genomic_DNA"/>
</dbReference>
<sequence>MKKTKLMMLGITTAFGGAMAGCGDEDVPPKPQDPYCSQFEYDHGDEEWECDERGSRHYGYYYIGNTAYPDTDSGKSSVKAKKGFGSGSTSTGS</sequence>
<evidence type="ECO:0000256" key="1">
    <source>
        <dbReference type="SAM" id="MobiDB-lite"/>
    </source>
</evidence>
<keyword evidence="4" id="KW-1185">Reference proteome</keyword>
<protein>
    <recommendedName>
        <fullName evidence="5">Aminotransferase yhxA</fullName>
    </recommendedName>
</protein>
<name>A0ABT6HA10_9BACI</name>
<proteinExistence type="predicted"/>
<accession>A0ABT6HA10</accession>
<evidence type="ECO:0008006" key="5">
    <source>
        <dbReference type="Google" id="ProtNLM"/>
    </source>
</evidence>
<gene>
    <name evidence="3" type="ORF">P6P90_15725</name>
</gene>
<keyword evidence="2" id="KW-0732">Signal</keyword>